<evidence type="ECO:0000313" key="2">
    <source>
        <dbReference type="EMBL" id="KAH1097931.1"/>
    </source>
</evidence>
<organism evidence="2 3">
    <name type="scientific">Gossypium stocksii</name>
    <dbReference type="NCBI Taxonomy" id="47602"/>
    <lineage>
        <taxon>Eukaryota</taxon>
        <taxon>Viridiplantae</taxon>
        <taxon>Streptophyta</taxon>
        <taxon>Embryophyta</taxon>
        <taxon>Tracheophyta</taxon>
        <taxon>Spermatophyta</taxon>
        <taxon>Magnoliopsida</taxon>
        <taxon>eudicotyledons</taxon>
        <taxon>Gunneridae</taxon>
        <taxon>Pentapetalae</taxon>
        <taxon>rosids</taxon>
        <taxon>malvids</taxon>
        <taxon>Malvales</taxon>
        <taxon>Malvaceae</taxon>
        <taxon>Malvoideae</taxon>
        <taxon>Gossypium</taxon>
    </lineage>
</organism>
<accession>A0A9D3VWX0</accession>
<feature type="region of interest" description="Disordered" evidence="1">
    <location>
        <begin position="1"/>
        <end position="35"/>
    </location>
</feature>
<evidence type="ECO:0000313" key="3">
    <source>
        <dbReference type="Proteomes" id="UP000828251"/>
    </source>
</evidence>
<comment type="caution">
    <text evidence="2">The sequence shown here is derived from an EMBL/GenBank/DDBJ whole genome shotgun (WGS) entry which is preliminary data.</text>
</comment>
<reference evidence="2 3" key="1">
    <citation type="journal article" date="2021" name="Plant Biotechnol. J.">
        <title>Multi-omics assisted identification of the key and species-specific regulatory components of drought-tolerant mechanisms in Gossypium stocksii.</title>
        <authorList>
            <person name="Yu D."/>
            <person name="Ke L."/>
            <person name="Zhang D."/>
            <person name="Wu Y."/>
            <person name="Sun Y."/>
            <person name="Mei J."/>
            <person name="Sun J."/>
            <person name="Sun Y."/>
        </authorList>
    </citation>
    <scope>NUCLEOTIDE SEQUENCE [LARGE SCALE GENOMIC DNA]</scope>
    <source>
        <strain evidence="3">cv. E1</strain>
        <tissue evidence="2">Leaf</tissue>
    </source>
</reference>
<gene>
    <name evidence="2" type="ORF">J1N35_014852</name>
</gene>
<name>A0A9D3VWX0_9ROSI</name>
<dbReference type="AlphaFoldDB" id="A0A9D3VWX0"/>
<protein>
    <submittedName>
        <fullName evidence="2">Uncharacterized protein</fullName>
    </submittedName>
</protein>
<keyword evidence="3" id="KW-1185">Reference proteome</keyword>
<proteinExistence type="predicted"/>
<evidence type="ECO:0000256" key="1">
    <source>
        <dbReference type="SAM" id="MobiDB-lite"/>
    </source>
</evidence>
<dbReference type="EMBL" id="JAIQCV010000005">
    <property type="protein sequence ID" value="KAH1097931.1"/>
    <property type="molecule type" value="Genomic_DNA"/>
</dbReference>
<sequence length="116" mass="12865">MNSKGKQGHEESSPSPGHVYVQESEDNTILPTSGSDNLELGTEALTLVVRKVLEKVFDARIRRTRLDGPFKVLCGVFWLDKLNQLLWGVIGEQRGVLAGWVPFRILTLDSVYLGLG</sequence>
<dbReference type="Proteomes" id="UP000828251">
    <property type="component" value="Unassembled WGS sequence"/>
</dbReference>